<dbReference type="Ensembl" id="ENSSPAT00000031549.1">
    <property type="protein sequence ID" value="ENSSPAP00000031049.1"/>
    <property type="gene ID" value="ENSSPAG00000023279.1"/>
</dbReference>
<proteinExistence type="predicted"/>
<name>A0A3B5BIG8_9TELE</name>
<organism evidence="1">
    <name type="scientific">Stegastes partitus</name>
    <name type="common">bicolor damselfish</name>
    <dbReference type="NCBI Taxonomy" id="144197"/>
    <lineage>
        <taxon>Eukaryota</taxon>
        <taxon>Metazoa</taxon>
        <taxon>Chordata</taxon>
        <taxon>Craniata</taxon>
        <taxon>Vertebrata</taxon>
        <taxon>Euteleostomi</taxon>
        <taxon>Actinopterygii</taxon>
        <taxon>Neopterygii</taxon>
        <taxon>Teleostei</taxon>
        <taxon>Neoteleostei</taxon>
        <taxon>Acanthomorphata</taxon>
        <taxon>Ovalentaria</taxon>
        <taxon>Pomacentridae</taxon>
        <taxon>Stegastes</taxon>
    </lineage>
</organism>
<evidence type="ECO:0000313" key="1">
    <source>
        <dbReference type="Ensembl" id="ENSSPAP00000031049.1"/>
    </source>
</evidence>
<protein>
    <recommendedName>
        <fullName evidence="2">Reverse transcriptase domain-containing protein</fullName>
    </recommendedName>
</protein>
<dbReference type="AlphaFoldDB" id="A0A3B5BIG8"/>
<dbReference type="STRING" id="144197.ENSSPAP00000031049"/>
<accession>A0A3B5BIG8</accession>
<evidence type="ECO:0008006" key="2">
    <source>
        <dbReference type="Google" id="ProtNLM"/>
    </source>
</evidence>
<sequence length="151" mass="16592">MTLRTNSDVGSCTVLLCMDGIALDLFKSCLTELSLYPLEIIPSGVPQGSVLGPLVFSIYMLPLGPVVHNSNVSFHFFKRKQADQLTHFTSASLLTSNFLNLNKDKTEVMFGARARRDYVIQTSVSRGWQSTQEARNLGAIPILNSLSISPN</sequence>
<reference evidence="1" key="1">
    <citation type="submission" date="2023-09" db="UniProtKB">
        <authorList>
            <consortium name="Ensembl"/>
        </authorList>
    </citation>
    <scope>IDENTIFICATION</scope>
</reference>